<sequence>MTAAGITAAATTLTGGNVDPDITPALAAAFSAGHNIIVCPFSTQEAMTALRNHLTNVSNAMEQRGAIGVGGWRKSLSTGIALAASLNDGRITLGWHSGSVKTPAQIAAAYAAVIASEEDPARPLNTLAMSTLDVTAVDSQPGRTEQENALRNGLTPFEIGPGDKVQIVRAISTYTKNAQGVDDVALLDITTIRTLDYVRKACRERIALRFPRDKLSSRTPPKVRSELLDVLYKLEELEIVEEVDANKDGLIVERDLQDVNQLNGRIPADVVNGLHVFAGRIDLLL</sequence>
<evidence type="ECO:0000259" key="3">
    <source>
        <dbReference type="Pfam" id="PF17482"/>
    </source>
</evidence>
<evidence type="ECO:0000256" key="1">
    <source>
        <dbReference type="ARBA" id="ARBA00008005"/>
    </source>
</evidence>
<dbReference type="EMBL" id="AYIP01000023">
    <property type="protein sequence ID" value="ESM24970.1"/>
    <property type="molecule type" value="Genomic_DNA"/>
</dbReference>
<evidence type="ECO:0000313" key="4">
    <source>
        <dbReference type="EMBL" id="ESM24970.1"/>
    </source>
</evidence>
<gene>
    <name evidence="4" type="ORF">L402_04954</name>
</gene>
<feature type="domain" description="Tail sheath protein subtilisin-like" evidence="2">
    <location>
        <begin position="18"/>
        <end position="173"/>
    </location>
</feature>
<feature type="domain" description="Tail sheath protein C-terminal" evidence="3">
    <location>
        <begin position="183"/>
        <end position="282"/>
    </location>
</feature>
<reference evidence="5" key="1">
    <citation type="submission" date="2013-09" db="EMBL/GenBank/DDBJ databases">
        <title>The Genome Sequence of Enterobacter cloacae BWH 31.</title>
        <authorList>
            <consortium name="The Broad Institute Genomics Platform"/>
            <consortium name="The Broad Institute Genome Sequencing Center for Infectious Disease"/>
            <person name="Murphy C."/>
            <person name="Cosimi L."/>
            <person name="Cerqueira G."/>
            <person name="Feldgarden M."/>
            <person name="Hung D."/>
            <person name="Onderdonk A.B."/>
            <person name="Ferraro M.J."/>
            <person name="Hooper D."/>
            <person name="Dekker J."/>
            <person name="O'Brien T."/>
            <person name="Huang S."/>
            <person name="Quan V."/>
            <person name="Ernst C."/>
            <person name="Delaney M."/>
            <person name="DuBois A."/>
            <person name="Young S.K."/>
            <person name="Zeng Q."/>
            <person name="Gargeya S."/>
            <person name="Fitzgerald M."/>
            <person name="Abouelleil A."/>
            <person name="Alvarado L."/>
            <person name="Berlin A.M."/>
            <person name="Chapman S.B."/>
            <person name="Gainer-Dewar J."/>
            <person name="Goldberg J."/>
            <person name="Gnerre S."/>
            <person name="Griggs A."/>
            <person name="Gujja S."/>
            <person name="Hansen M."/>
            <person name="Howarth C."/>
            <person name="Imamovic A."/>
            <person name="Ireland A."/>
            <person name="Larimer J."/>
            <person name="McCowan C."/>
            <person name="Murphy C."/>
            <person name="Pearson M."/>
            <person name="Poon T.W."/>
            <person name="Priest M."/>
            <person name="Roberts A."/>
            <person name="Saif S."/>
            <person name="Shea T."/>
            <person name="Sykes S."/>
            <person name="Wortman J."/>
            <person name="Nusbaum C."/>
            <person name="Birren B."/>
        </authorList>
    </citation>
    <scope>NUCLEOTIDE SEQUENCE [LARGE SCALE GENOMIC DNA]</scope>
    <source>
        <strain evidence="5">BWH 31</strain>
    </source>
</reference>
<dbReference type="AlphaFoldDB" id="A0ABC9U4P3"/>
<proteinExistence type="inferred from homology"/>
<dbReference type="InterPro" id="IPR035089">
    <property type="entry name" value="Phage_sheath_subtilisin"/>
</dbReference>
<dbReference type="Proteomes" id="UP000017391">
    <property type="component" value="Unassembled WGS sequence"/>
</dbReference>
<protein>
    <recommendedName>
        <fullName evidence="6">Phage tail protein</fullName>
    </recommendedName>
</protein>
<name>A0ABC9U4P3_ENTAS</name>
<evidence type="ECO:0000313" key="5">
    <source>
        <dbReference type="Proteomes" id="UP000017391"/>
    </source>
</evidence>
<evidence type="ECO:0000259" key="2">
    <source>
        <dbReference type="Pfam" id="PF04984"/>
    </source>
</evidence>
<dbReference type="InterPro" id="IPR020287">
    <property type="entry name" value="Tail_sheath_C"/>
</dbReference>
<dbReference type="Pfam" id="PF17482">
    <property type="entry name" value="Phage_sheath_1C"/>
    <property type="match status" value="1"/>
</dbReference>
<comment type="caution">
    <text evidence="4">The sequence shown here is derived from an EMBL/GenBank/DDBJ whole genome shotgun (WGS) entry which is preliminary data.</text>
</comment>
<comment type="similarity">
    <text evidence="1">Belongs to the myoviridae tail sheath protein family.</text>
</comment>
<organism evidence="4 5">
    <name type="scientific">Enterobacter asburiae</name>
    <dbReference type="NCBI Taxonomy" id="61645"/>
    <lineage>
        <taxon>Bacteria</taxon>
        <taxon>Pseudomonadati</taxon>
        <taxon>Pseudomonadota</taxon>
        <taxon>Gammaproteobacteria</taxon>
        <taxon>Enterobacterales</taxon>
        <taxon>Enterobacteriaceae</taxon>
        <taxon>Enterobacter</taxon>
        <taxon>Enterobacter cloacae complex</taxon>
    </lineage>
</organism>
<evidence type="ECO:0008006" key="6">
    <source>
        <dbReference type="Google" id="ProtNLM"/>
    </source>
</evidence>
<accession>A0ABC9U4P3</accession>
<dbReference type="Pfam" id="PF04984">
    <property type="entry name" value="Phage_sheath_1"/>
    <property type="match status" value="1"/>
</dbReference>